<dbReference type="InterPro" id="IPR024079">
    <property type="entry name" value="MetalloPept_cat_dom_sf"/>
</dbReference>
<dbReference type="GO" id="GO:0004222">
    <property type="term" value="F:metalloendopeptidase activity"/>
    <property type="evidence" value="ECO:0007669"/>
    <property type="project" value="InterPro"/>
</dbReference>
<dbReference type="Proteomes" id="UP000054047">
    <property type="component" value="Unassembled WGS sequence"/>
</dbReference>
<evidence type="ECO:0000313" key="4">
    <source>
        <dbReference type="Proteomes" id="UP000054047"/>
    </source>
</evidence>
<gene>
    <name evidence="3" type="ORF">ANCDUO_22607</name>
</gene>
<name>A0A0C2FFF8_9BILA</name>
<accession>A0A0C2FFF8</accession>
<dbReference type="AlphaFoldDB" id="A0A0C2FFF8"/>
<dbReference type="EMBL" id="KN767863">
    <property type="protein sequence ID" value="KIH47335.1"/>
    <property type="molecule type" value="Genomic_DNA"/>
</dbReference>
<dbReference type="SUPFAM" id="SSF55486">
    <property type="entry name" value="Metalloproteases ('zincins'), catalytic domain"/>
    <property type="match status" value="1"/>
</dbReference>
<evidence type="ECO:0000259" key="2">
    <source>
        <dbReference type="PROSITE" id="PS51864"/>
    </source>
</evidence>
<organism evidence="3 4">
    <name type="scientific">Ancylostoma duodenale</name>
    <dbReference type="NCBI Taxonomy" id="51022"/>
    <lineage>
        <taxon>Eukaryota</taxon>
        <taxon>Metazoa</taxon>
        <taxon>Ecdysozoa</taxon>
        <taxon>Nematoda</taxon>
        <taxon>Chromadorea</taxon>
        <taxon>Rhabditida</taxon>
        <taxon>Rhabditina</taxon>
        <taxon>Rhabditomorpha</taxon>
        <taxon>Strongyloidea</taxon>
        <taxon>Ancylostomatidae</taxon>
        <taxon>Ancylostomatinae</taxon>
        <taxon>Ancylostoma</taxon>
    </lineage>
</organism>
<protein>
    <recommendedName>
        <fullName evidence="2">Peptidase M12A domain-containing protein</fullName>
    </recommendedName>
</protein>
<dbReference type="OrthoDB" id="291007at2759"/>
<proteinExistence type="predicted"/>
<dbReference type="Pfam" id="PF01400">
    <property type="entry name" value="Astacin"/>
    <property type="match status" value="1"/>
</dbReference>
<reference evidence="3 4" key="1">
    <citation type="submission" date="2013-12" db="EMBL/GenBank/DDBJ databases">
        <title>Draft genome of the parsitic nematode Ancylostoma duodenale.</title>
        <authorList>
            <person name="Mitreva M."/>
        </authorList>
    </citation>
    <scope>NUCLEOTIDE SEQUENCE [LARGE SCALE GENOMIC DNA]</scope>
    <source>
        <strain evidence="3 4">Zhejiang</strain>
    </source>
</reference>
<comment type="caution">
    <text evidence="1">Lacks conserved residue(s) required for the propagation of feature annotation.</text>
</comment>
<evidence type="ECO:0000256" key="1">
    <source>
        <dbReference type="PROSITE-ProRule" id="PRU01211"/>
    </source>
</evidence>
<dbReference type="PANTHER" id="PTHR10127:SF880">
    <property type="entry name" value="ZINC METALLOPROTEINASE NAS-5"/>
    <property type="match status" value="1"/>
</dbReference>
<dbReference type="Gene3D" id="3.40.390.10">
    <property type="entry name" value="Collagenase (Catalytic Domain)"/>
    <property type="match status" value="1"/>
</dbReference>
<evidence type="ECO:0000313" key="3">
    <source>
        <dbReference type="EMBL" id="KIH47335.1"/>
    </source>
</evidence>
<dbReference type="PANTHER" id="PTHR10127">
    <property type="entry name" value="DISCOIDIN, CUB, EGF, LAMININ , AND ZINC METALLOPROTEASE DOMAIN CONTAINING"/>
    <property type="match status" value="1"/>
</dbReference>
<sequence>MYETVSFPSSYENQFAKVLSPDAVTYGVPYDYLSIMHYEKTAFANPRTLSMEPLNPKYLDIIGKQKEPSQNDYLKL</sequence>
<dbReference type="GO" id="GO:0006508">
    <property type="term" value="P:proteolysis"/>
    <property type="evidence" value="ECO:0007669"/>
    <property type="project" value="InterPro"/>
</dbReference>
<dbReference type="InterPro" id="IPR001506">
    <property type="entry name" value="Peptidase_M12A"/>
</dbReference>
<keyword evidence="4" id="KW-1185">Reference proteome</keyword>
<dbReference type="PROSITE" id="PS51864">
    <property type="entry name" value="ASTACIN"/>
    <property type="match status" value="1"/>
</dbReference>
<feature type="domain" description="Peptidase M12A" evidence="2">
    <location>
        <begin position="1"/>
        <end position="76"/>
    </location>
</feature>